<proteinExistence type="predicted"/>
<reference evidence="1" key="2">
    <citation type="journal article" date="2015" name="Fish Shellfish Immunol.">
        <title>Early steps in the European eel (Anguilla anguilla)-Vibrio vulnificus interaction in the gills: Role of the RtxA13 toxin.</title>
        <authorList>
            <person name="Callol A."/>
            <person name="Pajuelo D."/>
            <person name="Ebbesson L."/>
            <person name="Teles M."/>
            <person name="MacKenzie S."/>
            <person name="Amaro C."/>
        </authorList>
    </citation>
    <scope>NUCLEOTIDE SEQUENCE</scope>
</reference>
<accession>A0A0E9WF86</accession>
<name>A0A0E9WF86_ANGAN</name>
<evidence type="ECO:0000313" key="1">
    <source>
        <dbReference type="EMBL" id="JAH89054.1"/>
    </source>
</evidence>
<protein>
    <submittedName>
        <fullName evidence="1">Uncharacterized protein</fullName>
    </submittedName>
</protein>
<sequence>MPFYGHNTSEATFCAQFPVIQFSPISLSYVHFHVIIKVILVKVSILHKLNHLYIGI</sequence>
<organism evidence="1">
    <name type="scientific">Anguilla anguilla</name>
    <name type="common">European freshwater eel</name>
    <name type="synonym">Muraena anguilla</name>
    <dbReference type="NCBI Taxonomy" id="7936"/>
    <lineage>
        <taxon>Eukaryota</taxon>
        <taxon>Metazoa</taxon>
        <taxon>Chordata</taxon>
        <taxon>Craniata</taxon>
        <taxon>Vertebrata</taxon>
        <taxon>Euteleostomi</taxon>
        <taxon>Actinopterygii</taxon>
        <taxon>Neopterygii</taxon>
        <taxon>Teleostei</taxon>
        <taxon>Anguilliformes</taxon>
        <taxon>Anguillidae</taxon>
        <taxon>Anguilla</taxon>
    </lineage>
</organism>
<dbReference type="AlphaFoldDB" id="A0A0E9WF86"/>
<reference evidence="1" key="1">
    <citation type="submission" date="2014-11" db="EMBL/GenBank/DDBJ databases">
        <authorList>
            <person name="Amaro Gonzalez C."/>
        </authorList>
    </citation>
    <scope>NUCLEOTIDE SEQUENCE</scope>
</reference>
<dbReference type="EMBL" id="GBXM01019523">
    <property type="protein sequence ID" value="JAH89054.1"/>
    <property type="molecule type" value="Transcribed_RNA"/>
</dbReference>